<evidence type="ECO:0000256" key="3">
    <source>
        <dbReference type="ARBA" id="ARBA00006409"/>
    </source>
</evidence>
<dbReference type="eggNOG" id="COG0415">
    <property type="taxonomic scope" value="Bacteria"/>
</dbReference>
<comment type="cofactor">
    <cofactor evidence="2">
        <name>FAD</name>
        <dbReference type="ChEBI" id="CHEBI:57692"/>
    </cofactor>
</comment>
<dbReference type="Pfam" id="PF00875">
    <property type="entry name" value="DNA_photolyase"/>
    <property type="match status" value="1"/>
</dbReference>
<dbReference type="PANTHER" id="PTHR10211:SF0">
    <property type="entry name" value="DEOXYRIBODIPYRIMIDINE PHOTO-LYASE"/>
    <property type="match status" value="1"/>
</dbReference>
<reference evidence="15 16" key="1">
    <citation type="journal article" date="2012" name="Front. Microbiol.">
        <title>Complete genome of Ignavibacterium album, a metabolically versatile, flagellated, facultative anaerobe from the phylum Chlorobi.</title>
        <authorList>
            <person name="Liu Z."/>
            <person name="Frigaard N.-U."/>
            <person name="Vogl K."/>
            <person name="Iino T."/>
            <person name="Ohkuma M."/>
            <person name="Overmann J."/>
            <person name="Bryant D.A."/>
        </authorList>
    </citation>
    <scope>NUCLEOTIDE SEQUENCE [LARGE SCALE GENOMIC DNA]</scope>
    <source>
        <strain evidence="16">DSM 19864 / JCM 16511 / NBRC 101810 / Mat9-16</strain>
    </source>
</reference>
<dbReference type="Gene3D" id="1.10.579.10">
    <property type="entry name" value="DNA Cyclobutane Dipyrimidine Photolyase, subunit A, domain 3"/>
    <property type="match status" value="1"/>
</dbReference>
<dbReference type="PATRIC" id="fig|945713.3.peg.516"/>
<dbReference type="STRING" id="945713.IALB_0517"/>
<feature type="domain" description="Photolyase/cryptochrome alpha/beta" evidence="14">
    <location>
        <begin position="18"/>
        <end position="148"/>
    </location>
</feature>
<evidence type="ECO:0000256" key="6">
    <source>
        <dbReference type="ARBA" id="ARBA00022630"/>
    </source>
</evidence>
<keyword evidence="7" id="KW-0227">DNA damage</keyword>
<comment type="catalytic activity">
    <reaction evidence="13">
        <text>cyclobutadipyrimidine (in DNA) = 2 pyrimidine residues (in DNA).</text>
        <dbReference type="EC" id="4.1.99.3"/>
    </reaction>
</comment>
<gene>
    <name evidence="15" type="primary">phrB</name>
    <name evidence="15" type="ordered locus">IALB_0517</name>
</gene>
<evidence type="ECO:0000259" key="14">
    <source>
        <dbReference type="PROSITE" id="PS51645"/>
    </source>
</evidence>
<evidence type="ECO:0000256" key="12">
    <source>
        <dbReference type="ARBA" id="ARBA00031671"/>
    </source>
</evidence>
<evidence type="ECO:0000256" key="1">
    <source>
        <dbReference type="ARBA" id="ARBA00001932"/>
    </source>
</evidence>
<dbReference type="GO" id="GO:0003904">
    <property type="term" value="F:deoxyribodipyrimidine photo-lyase activity"/>
    <property type="evidence" value="ECO:0007669"/>
    <property type="project" value="UniProtKB-EC"/>
</dbReference>
<dbReference type="Gene3D" id="3.40.50.620">
    <property type="entry name" value="HUPs"/>
    <property type="match status" value="1"/>
</dbReference>
<evidence type="ECO:0000313" key="16">
    <source>
        <dbReference type="Proteomes" id="UP000007394"/>
    </source>
</evidence>
<evidence type="ECO:0000256" key="8">
    <source>
        <dbReference type="ARBA" id="ARBA00022827"/>
    </source>
</evidence>
<dbReference type="GO" id="GO:0009650">
    <property type="term" value="P:UV protection"/>
    <property type="evidence" value="ECO:0007669"/>
    <property type="project" value="UniProtKB-ARBA"/>
</dbReference>
<dbReference type="InterPro" id="IPR008148">
    <property type="entry name" value="DNA_photolyase_2"/>
</dbReference>
<dbReference type="KEGG" id="ial:IALB_0517"/>
<dbReference type="EMBL" id="CP003418">
    <property type="protein sequence ID" value="AFH48229.1"/>
    <property type="molecule type" value="Genomic_DNA"/>
</dbReference>
<comment type="cofactor">
    <cofactor evidence="1">
        <name>(6R)-5,10-methylene-5,6,7,8-tetrahydrofolate</name>
        <dbReference type="ChEBI" id="CHEBI:15636"/>
    </cofactor>
</comment>
<keyword evidence="8" id="KW-0274">FAD</keyword>
<dbReference type="PROSITE" id="PS51645">
    <property type="entry name" value="PHR_CRY_ALPHA_BETA"/>
    <property type="match status" value="1"/>
</dbReference>
<dbReference type="NCBIfam" id="TIGR00591">
    <property type="entry name" value="phr2"/>
    <property type="match status" value="1"/>
</dbReference>
<name>I0AGX2_IGNAJ</name>
<dbReference type="FunFam" id="1.10.579.10:FF:000002">
    <property type="entry name" value="Deoxyribodipyrimidine photolyase"/>
    <property type="match status" value="1"/>
</dbReference>
<dbReference type="FunFam" id="1.25.40.80:FF:000004">
    <property type="entry name" value="Deoxyribodipyrimidine photolyase"/>
    <property type="match status" value="1"/>
</dbReference>
<keyword evidence="16" id="KW-1185">Reference proteome</keyword>
<comment type="similarity">
    <text evidence="3">Belongs to the DNA photolyase class-2 family.</text>
</comment>
<protein>
    <recommendedName>
        <fullName evidence="5">Deoxyribodipyrimidine photo-lyase</fullName>
        <ecNumber evidence="4">4.1.99.3</ecNumber>
    </recommendedName>
    <alternativeName>
        <fullName evidence="12">DNA photolyase</fullName>
    </alternativeName>
</protein>
<evidence type="ECO:0000256" key="4">
    <source>
        <dbReference type="ARBA" id="ARBA00013149"/>
    </source>
</evidence>
<evidence type="ECO:0000256" key="2">
    <source>
        <dbReference type="ARBA" id="ARBA00001974"/>
    </source>
</evidence>
<evidence type="ECO:0000256" key="7">
    <source>
        <dbReference type="ARBA" id="ARBA00022763"/>
    </source>
</evidence>
<dbReference type="InterPro" id="IPR032673">
    <property type="entry name" value="DNA_photolyase_2_CS"/>
</dbReference>
<evidence type="ECO:0000256" key="13">
    <source>
        <dbReference type="ARBA" id="ARBA00033999"/>
    </source>
</evidence>
<dbReference type="HOGENOM" id="CLU_026342_2_1_10"/>
<evidence type="ECO:0000256" key="10">
    <source>
        <dbReference type="ARBA" id="ARBA00023204"/>
    </source>
</evidence>
<dbReference type="EC" id="4.1.99.3" evidence="4"/>
<keyword evidence="6" id="KW-0285">Flavoprotein</keyword>
<dbReference type="OrthoDB" id="9772484at2"/>
<dbReference type="PROSITE" id="PS01083">
    <property type="entry name" value="DNA_PHOTOLYASES_2_1"/>
    <property type="match status" value="1"/>
</dbReference>
<dbReference type="GO" id="GO:0000719">
    <property type="term" value="P:photoreactive repair"/>
    <property type="evidence" value="ECO:0007669"/>
    <property type="project" value="TreeGrafter"/>
</dbReference>
<keyword evidence="10" id="KW-0234">DNA repair</keyword>
<dbReference type="PANTHER" id="PTHR10211">
    <property type="entry name" value="DEOXYRIBODIPYRIMIDINE PHOTOLYASE"/>
    <property type="match status" value="1"/>
</dbReference>
<dbReference type="PROSITE" id="PS01084">
    <property type="entry name" value="DNA_PHOTOLYASES_2_2"/>
    <property type="match status" value="1"/>
</dbReference>
<dbReference type="InterPro" id="IPR006050">
    <property type="entry name" value="DNA_photolyase_N"/>
</dbReference>
<keyword evidence="9" id="KW-0238">DNA-binding</keyword>
<dbReference type="AlphaFoldDB" id="I0AGX2"/>
<accession>I0AGX2</accession>
<evidence type="ECO:0000256" key="5">
    <source>
        <dbReference type="ARBA" id="ARBA00014046"/>
    </source>
</evidence>
<proteinExistence type="inferred from homology"/>
<dbReference type="Gene3D" id="1.25.40.80">
    <property type="match status" value="1"/>
</dbReference>
<dbReference type="InterPro" id="IPR036134">
    <property type="entry name" value="Crypto/Photolyase_FAD-like_sf"/>
</dbReference>
<evidence type="ECO:0000256" key="11">
    <source>
        <dbReference type="ARBA" id="ARBA00023239"/>
    </source>
</evidence>
<evidence type="ECO:0000256" key="9">
    <source>
        <dbReference type="ARBA" id="ARBA00023125"/>
    </source>
</evidence>
<dbReference type="RefSeq" id="WP_014559387.1">
    <property type="nucleotide sequence ID" value="NC_017464.1"/>
</dbReference>
<sequence>MVNGKRVRLLQKGNETPGPIVYWMSRDQRVHDNWALIFSQQLALERQKPLIVLFNLVPNFLEATIRQYGFMLKGLEQMEVELKKYKIPFVLSLGNPENEIPDLLKKINASVLVSDFDPLKIKRIWKRDVAKKISIPFYEVDAHNIVPCLYVSNKVEFGAYTIRSKIHKALPEFLDEFPKLKVMKNHELNSESIDWEKAEKSLNINRDVKEIDWLKPGEANAQIVLKDFLENRFDNYAEDRNDPNKNALSNLSPYLHFGQISAQRVALTVEQFYGNHPSAKSFLEELIVRRELSDNFCYFNPKYDSFEGFPDWAKKTLNEHRKDKREFVYSLEDFEQAKTHEDLWNAAQLEMVKTGKMHGYMRMYWAKKILEWSKSPEDALKIAIYLNDKYELDGRDPNGYVGCAWSVGGVHDRAWTERPVFGKIRYMNLNGAKRKFDVDSYIKKFIS</sequence>
<dbReference type="SUPFAM" id="SSF52425">
    <property type="entry name" value="Cryptochrome/photolyase, N-terminal domain"/>
    <property type="match status" value="1"/>
</dbReference>
<dbReference type="SMR" id="I0AGX2"/>
<dbReference type="SUPFAM" id="SSF48173">
    <property type="entry name" value="Cryptochrome/photolyase FAD-binding domain"/>
    <property type="match status" value="1"/>
</dbReference>
<dbReference type="Proteomes" id="UP000007394">
    <property type="component" value="Chromosome"/>
</dbReference>
<keyword evidence="11 15" id="KW-0456">Lyase</keyword>
<dbReference type="GO" id="GO:0003677">
    <property type="term" value="F:DNA binding"/>
    <property type="evidence" value="ECO:0007669"/>
    <property type="project" value="UniProtKB-KW"/>
</dbReference>
<dbReference type="FunFam" id="3.40.50.620:FF:000110">
    <property type="entry name" value="Deoxyribodipyrimidine photolyase"/>
    <property type="match status" value="1"/>
</dbReference>
<organism evidence="15 16">
    <name type="scientific">Ignavibacterium album (strain DSM 19864 / JCM 16511 / NBRC 101810 / Mat9-16)</name>
    <dbReference type="NCBI Taxonomy" id="945713"/>
    <lineage>
        <taxon>Bacteria</taxon>
        <taxon>Pseudomonadati</taxon>
        <taxon>Ignavibacteriota</taxon>
        <taxon>Ignavibacteria</taxon>
        <taxon>Ignavibacteriales</taxon>
        <taxon>Ignavibacteriaceae</taxon>
        <taxon>Ignavibacterium</taxon>
    </lineage>
</organism>
<dbReference type="InterPro" id="IPR014729">
    <property type="entry name" value="Rossmann-like_a/b/a_fold"/>
</dbReference>
<dbReference type="InterPro" id="IPR052219">
    <property type="entry name" value="Photolyase_Class-2"/>
</dbReference>
<evidence type="ECO:0000313" key="15">
    <source>
        <dbReference type="EMBL" id="AFH48229.1"/>
    </source>
</evidence>
<dbReference type="InterPro" id="IPR036155">
    <property type="entry name" value="Crypto/Photolyase_N_sf"/>
</dbReference>